<dbReference type="SMART" id="SM00355">
    <property type="entry name" value="ZnF_C2H2"/>
    <property type="match status" value="9"/>
</dbReference>
<reference evidence="10 11" key="1">
    <citation type="submission" date="2015-12" db="EMBL/GenBank/DDBJ databases">
        <title>The genome of Folsomia candida.</title>
        <authorList>
            <person name="Faddeeva A."/>
            <person name="Derks M.F."/>
            <person name="Anvar Y."/>
            <person name="Smit S."/>
            <person name="Van Straalen N."/>
            <person name="Roelofs D."/>
        </authorList>
    </citation>
    <scope>NUCLEOTIDE SEQUENCE [LARGE SCALE GENOMIC DNA]</scope>
    <source>
        <strain evidence="10 11">VU population</strain>
        <tissue evidence="10">Whole body</tissue>
    </source>
</reference>
<dbReference type="SUPFAM" id="SSF57667">
    <property type="entry name" value="beta-beta-alpha zinc fingers"/>
    <property type="match status" value="3"/>
</dbReference>
<keyword evidence="4 8" id="KW-0863">Zinc-finger</keyword>
<dbReference type="GO" id="GO:0008270">
    <property type="term" value="F:zinc ion binding"/>
    <property type="evidence" value="ECO:0007669"/>
    <property type="project" value="UniProtKB-KW"/>
</dbReference>
<feature type="domain" description="C2H2-type" evidence="9">
    <location>
        <begin position="114"/>
        <end position="141"/>
    </location>
</feature>
<dbReference type="Pfam" id="PF00096">
    <property type="entry name" value="zf-C2H2"/>
    <property type="match status" value="4"/>
</dbReference>
<name>A0A226DRQ9_FOLCA</name>
<dbReference type="GO" id="GO:0000981">
    <property type="term" value="F:DNA-binding transcription factor activity, RNA polymerase II-specific"/>
    <property type="evidence" value="ECO:0007669"/>
    <property type="project" value="TreeGrafter"/>
</dbReference>
<proteinExistence type="inferred from homology"/>
<keyword evidence="2" id="KW-0479">Metal-binding</keyword>
<feature type="domain" description="C2H2-type" evidence="9">
    <location>
        <begin position="142"/>
        <end position="169"/>
    </location>
</feature>
<comment type="subcellular location">
    <subcellularLocation>
        <location evidence="1">Nucleus</location>
    </subcellularLocation>
</comment>
<evidence type="ECO:0000256" key="5">
    <source>
        <dbReference type="ARBA" id="ARBA00022833"/>
    </source>
</evidence>
<dbReference type="Pfam" id="PF13894">
    <property type="entry name" value="zf-C2H2_4"/>
    <property type="match status" value="1"/>
</dbReference>
<keyword evidence="3" id="KW-0677">Repeat</keyword>
<feature type="domain" description="C2H2-type" evidence="9">
    <location>
        <begin position="173"/>
        <end position="201"/>
    </location>
</feature>
<dbReference type="AlphaFoldDB" id="A0A226DRQ9"/>
<feature type="domain" description="C2H2-type" evidence="9">
    <location>
        <begin position="82"/>
        <end position="111"/>
    </location>
</feature>
<dbReference type="PANTHER" id="PTHR24388:SF54">
    <property type="entry name" value="PROTEIN ESCARGOT"/>
    <property type="match status" value="1"/>
</dbReference>
<keyword evidence="5" id="KW-0862">Zinc</keyword>
<comment type="caution">
    <text evidence="10">The sequence shown here is derived from an EMBL/GenBank/DDBJ whole genome shotgun (WGS) entry which is preliminary data.</text>
</comment>
<dbReference type="PROSITE" id="PS50157">
    <property type="entry name" value="ZINC_FINGER_C2H2_2"/>
    <property type="match status" value="7"/>
</dbReference>
<organism evidence="10 11">
    <name type="scientific">Folsomia candida</name>
    <name type="common">Springtail</name>
    <dbReference type="NCBI Taxonomy" id="158441"/>
    <lineage>
        <taxon>Eukaryota</taxon>
        <taxon>Metazoa</taxon>
        <taxon>Ecdysozoa</taxon>
        <taxon>Arthropoda</taxon>
        <taxon>Hexapoda</taxon>
        <taxon>Collembola</taxon>
        <taxon>Entomobryomorpha</taxon>
        <taxon>Isotomoidea</taxon>
        <taxon>Isotomidae</taxon>
        <taxon>Proisotominae</taxon>
        <taxon>Folsomia</taxon>
    </lineage>
</organism>
<evidence type="ECO:0000256" key="8">
    <source>
        <dbReference type="PROSITE-ProRule" id="PRU00042"/>
    </source>
</evidence>
<evidence type="ECO:0000259" key="9">
    <source>
        <dbReference type="PROSITE" id="PS50157"/>
    </source>
</evidence>
<comment type="similarity">
    <text evidence="7">Belongs to the snail C2H2-type zinc-finger protein family.</text>
</comment>
<evidence type="ECO:0000256" key="1">
    <source>
        <dbReference type="ARBA" id="ARBA00004123"/>
    </source>
</evidence>
<keyword evidence="11" id="KW-1185">Reference proteome</keyword>
<evidence type="ECO:0000256" key="3">
    <source>
        <dbReference type="ARBA" id="ARBA00022737"/>
    </source>
</evidence>
<dbReference type="OMA" id="ELFCHIC"/>
<dbReference type="InterPro" id="IPR036236">
    <property type="entry name" value="Znf_C2H2_sf"/>
</dbReference>
<dbReference type="PANTHER" id="PTHR24388">
    <property type="entry name" value="ZINC FINGER PROTEIN"/>
    <property type="match status" value="1"/>
</dbReference>
<dbReference type="FunFam" id="3.30.160.60:FF:002343">
    <property type="entry name" value="Zinc finger protein 33A"/>
    <property type="match status" value="1"/>
</dbReference>
<dbReference type="PROSITE" id="PS00028">
    <property type="entry name" value="ZINC_FINGER_C2H2_1"/>
    <property type="match status" value="7"/>
</dbReference>
<gene>
    <name evidence="10" type="ORF">Fcan01_17889</name>
</gene>
<dbReference type="EMBL" id="LNIX01000013">
    <property type="protein sequence ID" value="OXA47381.1"/>
    <property type="molecule type" value="Genomic_DNA"/>
</dbReference>
<feature type="domain" description="C2H2-type" evidence="9">
    <location>
        <begin position="202"/>
        <end position="230"/>
    </location>
</feature>
<sequence length="287" mass="33653">MDLQPGKNRERSKCSKPLKTNYDLTRHMVTHDLDANFKCQVSKYNCSLKRPSCDTCYRVFFSSANLRQHINTVHSRMDRPRFPCTVPECWKTYLDKRSLSKHMKTEHAEKPIRFPCTLCGKELKTKHDLENHISTHTSEKPYNCATCGRSFAFKGKMKLHQMTHLEKSSREVIKCHICPQTFLSRDVLFRHVRVVHENQRNHPCVVCDKRFSSSSNLRRHVEARHPANKELKIYSCGKCEYRSHSKHNLTQHSVRHNAARHGCYFCGTKFLMFPDLVGHCRVHTLEN</sequence>
<keyword evidence="6" id="KW-0539">Nucleus</keyword>
<feature type="domain" description="C2H2-type" evidence="9">
    <location>
        <begin position="261"/>
        <end position="287"/>
    </location>
</feature>
<feature type="domain" description="C2H2-type" evidence="9">
    <location>
        <begin position="51"/>
        <end position="79"/>
    </location>
</feature>
<dbReference type="GO" id="GO:0000978">
    <property type="term" value="F:RNA polymerase II cis-regulatory region sequence-specific DNA binding"/>
    <property type="evidence" value="ECO:0007669"/>
    <property type="project" value="TreeGrafter"/>
</dbReference>
<evidence type="ECO:0000256" key="4">
    <source>
        <dbReference type="ARBA" id="ARBA00022771"/>
    </source>
</evidence>
<dbReference type="GO" id="GO:0005634">
    <property type="term" value="C:nucleus"/>
    <property type="evidence" value="ECO:0007669"/>
    <property type="project" value="UniProtKB-SubCell"/>
</dbReference>
<dbReference type="Proteomes" id="UP000198287">
    <property type="component" value="Unassembled WGS sequence"/>
</dbReference>
<evidence type="ECO:0000256" key="7">
    <source>
        <dbReference type="ARBA" id="ARBA00037948"/>
    </source>
</evidence>
<dbReference type="InterPro" id="IPR013087">
    <property type="entry name" value="Znf_C2H2_type"/>
</dbReference>
<accession>A0A226DRQ9</accession>
<evidence type="ECO:0000313" key="10">
    <source>
        <dbReference type="EMBL" id="OXA47381.1"/>
    </source>
</evidence>
<dbReference type="InterPro" id="IPR050527">
    <property type="entry name" value="Snail/Krueppel_Znf"/>
</dbReference>
<dbReference type="Gene3D" id="3.30.160.60">
    <property type="entry name" value="Classic Zinc Finger"/>
    <property type="match status" value="5"/>
</dbReference>
<dbReference type="OrthoDB" id="654211at2759"/>
<dbReference type="STRING" id="158441.A0A226DRQ9"/>
<evidence type="ECO:0000313" key="11">
    <source>
        <dbReference type="Proteomes" id="UP000198287"/>
    </source>
</evidence>
<evidence type="ECO:0000256" key="6">
    <source>
        <dbReference type="ARBA" id="ARBA00023242"/>
    </source>
</evidence>
<evidence type="ECO:0000256" key="2">
    <source>
        <dbReference type="ARBA" id="ARBA00022723"/>
    </source>
</evidence>
<protein>
    <recommendedName>
        <fullName evidence="9">C2H2-type domain-containing protein</fullName>
    </recommendedName>
</protein>
<dbReference type="FunFam" id="3.30.160.60:FF:000446">
    <property type="entry name" value="Zinc finger protein"/>
    <property type="match status" value="1"/>
</dbReference>